<keyword evidence="2" id="KW-1185">Reference proteome</keyword>
<name>A0AAV3TZ05_9ALTE</name>
<proteinExistence type="predicted"/>
<dbReference type="AlphaFoldDB" id="A0AAV3TZ05"/>
<organism evidence="1 2">
    <name type="scientific">Halioxenophilus aromaticivorans</name>
    <dbReference type="NCBI Taxonomy" id="1306992"/>
    <lineage>
        <taxon>Bacteria</taxon>
        <taxon>Pseudomonadati</taxon>
        <taxon>Pseudomonadota</taxon>
        <taxon>Gammaproteobacteria</taxon>
        <taxon>Alteromonadales</taxon>
        <taxon>Alteromonadaceae</taxon>
        <taxon>Halioxenophilus</taxon>
    </lineage>
</organism>
<gene>
    <name evidence="1" type="ORF">GCM10025791_08160</name>
</gene>
<evidence type="ECO:0000313" key="1">
    <source>
        <dbReference type="EMBL" id="GAA4933781.1"/>
    </source>
</evidence>
<dbReference type="Proteomes" id="UP001409585">
    <property type="component" value="Unassembled WGS sequence"/>
</dbReference>
<evidence type="ECO:0000313" key="2">
    <source>
        <dbReference type="Proteomes" id="UP001409585"/>
    </source>
</evidence>
<comment type="caution">
    <text evidence="1">The sequence shown here is derived from an EMBL/GenBank/DDBJ whole genome shotgun (WGS) entry which is preliminary data.</text>
</comment>
<sequence>MPVNYDEIKTRLKTGSRDWRVESMLRILLQEILHGRCSVSLSQFKQLTRAVLQNGKYDGTGVPVAISSLQAEAELVMGDTALAESYFMAQEHGKLPLSLLMNQSLFMANHGSIKVAAQNLRAGLQQPFEASEYLIEQAEDMLSKIEKDIKIESDDE</sequence>
<dbReference type="EMBL" id="BAABLX010000007">
    <property type="protein sequence ID" value="GAA4933781.1"/>
    <property type="molecule type" value="Genomic_DNA"/>
</dbReference>
<accession>A0AAV3TZ05</accession>
<reference evidence="2" key="1">
    <citation type="journal article" date="2019" name="Int. J. Syst. Evol. Microbiol.">
        <title>The Global Catalogue of Microorganisms (GCM) 10K type strain sequencing project: providing services to taxonomists for standard genome sequencing and annotation.</title>
        <authorList>
            <consortium name="The Broad Institute Genomics Platform"/>
            <consortium name="The Broad Institute Genome Sequencing Center for Infectious Disease"/>
            <person name="Wu L."/>
            <person name="Ma J."/>
        </authorList>
    </citation>
    <scope>NUCLEOTIDE SEQUENCE [LARGE SCALE GENOMIC DNA]</scope>
    <source>
        <strain evidence="2">JCM 19134</strain>
    </source>
</reference>
<protein>
    <submittedName>
        <fullName evidence="1">Uncharacterized protein</fullName>
    </submittedName>
</protein>